<evidence type="ECO:0000256" key="1">
    <source>
        <dbReference type="ARBA" id="ARBA00009732"/>
    </source>
</evidence>
<protein>
    <recommendedName>
        <fullName evidence="8">Phosphoadenosine phosphosulphate reductase domain-containing protein</fullName>
    </recommendedName>
</protein>
<organism evidence="9 10">
    <name type="scientific">Tortispora caseinolytica NRRL Y-17796</name>
    <dbReference type="NCBI Taxonomy" id="767744"/>
    <lineage>
        <taxon>Eukaryota</taxon>
        <taxon>Fungi</taxon>
        <taxon>Dikarya</taxon>
        <taxon>Ascomycota</taxon>
        <taxon>Saccharomycotina</taxon>
        <taxon>Trigonopsidomycetes</taxon>
        <taxon>Trigonopsidales</taxon>
        <taxon>Trigonopsidaceae</taxon>
        <taxon>Tortispora</taxon>
    </lineage>
</organism>
<keyword evidence="10" id="KW-1185">Reference proteome</keyword>
<dbReference type="NCBIfam" id="TIGR00434">
    <property type="entry name" value="cysH"/>
    <property type="match status" value="1"/>
</dbReference>
<dbReference type="Proteomes" id="UP000095023">
    <property type="component" value="Unassembled WGS sequence"/>
</dbReference>
<evidence type="ECO:0000256" key="7">
    <source>
        <dbReference type="ARBA" id="ARBA00024327"/>
    </source>
</evidence>
<dbReference type="OrthoDB" id="7869097at2759"/>
<name>A0A1E4TIQ7_9ASCO</name>
<dbReference type="InterPro" id="IPR014729">
    <property type="entry name" value="Rossmann-like_a/b/a_fold"/>
</dbReference>
<dbReference type="PANTHER" id="PTHR46509:SF1">
    <property type="entry name" value="PHOSPHOADENOSINE PHOSPHOSULFATE REDUCTASE"/>
    <property type="match status" value="1"/>
</dbReference>
<keyword evidence="4" id="KW-0560">Oxidoreductase</keyword>
<dbReference type="GO" id="GO:0004604">
    <property type="term" value="F:phosphoadenylyl-sulfate reductase (thioredoxin) activity"/>
    <property type="evidence" value="ECO:0007669"/>
    <property type="project" value="EnsemblFungi"/>
</dbReference>
<dbReference type="Gene3D" id="3.40.50.620">
    <property type="entry name" value="HUPs"/>
    <property type="match status" value="1"/>
</dbReference>
<dbReference type="InterPro" id="IPR004511">
    <property type="entry name" value="PAPS/APS_Rdtase"/>
</dbReference>
<keyword evidence="6" id="KW-0411">Iron-sulfur</keyword>
<dbReference type="Pfam" id="PF01507">
    <property type="entry name" value="PAPS_reduct"/>
    <property type="match status" value="1"/>
</dbReference>
<evidence type="ECO:0000256" key="6">
    <source>
        <dbReference type="ARBA" id="ARBA00023014"/>
    </source>
</evidence>
<evidence type="ECO:0000256" key="4">
    <source>
        <dbReference type="ARBA" id="ARBA00023002"/>
    </source>
</evidence>
<evidence type="ECO:0000313" key="10">
    <source>
        <dbReference type="Proteomes" id="UP000095023"/>
    </source>
</evidence>
<proteinExistence type="inferred from homology"/>
<dbReference type="PANTHER" id="PTHR46509">
    <property type="entry name" value="PHOSPHOADENOSINE PHOSPHOSULFATE REDUCTASE"/>
    <property type="match status" value="1"/>
</dbReference>
<dbReference type="GO" id="GO:0051536">
    <property type="term" value="F:iron-sulfur cluster binding"/>
    <property type="evidence" value="ECO:0007669"/>
    <property type="project" value="UniProtKB-KW"/>
</dbReference>
<dbReference type="PIRSF" id="PIRSF000857">
    <property type="entry name" value="PAPS_reductase"/>
    <property type="match status" value="1"/>
</dbReference>
<dbReference type="InterPro" id="IPR011800">
    <property type="entry name" value="PAPS_reductase_CysH"/>
</dbReference>
<sequence length="249" mass="28480">MAFDESSVKQWNAELEGKTYDEILEWATKTFPDLYQTTAFGLTGLVITDALDKLYAEGRVARRVPLVFIDTLHHFNETLDLVDRVRSRYNSDLHVYKPAGVSTGQEFAAKYGKELWETDDLKYDYLVKVEPLRRAYEELNVKAVVTGRRRSQGAARSSLNVVELEPETGVVKINPLADWSFEMVKKYIDDNKVPYNALVDLGYKSIGDWHSTAPVDVGEDERSGRWKNKTKTECGIHVQSKFAEYLRSQ</sequence>
<dbReference type="GO" id="GO:0005737">
    <property type="term" value="C:cytoplasm"/>
    <property type="evidence" value="ECO:0007669"/>
    <property type="project" value="TreeGrafter"/>
</dbReference>
<dbReference type="AlphaFoldDB" id="A0A1E4TIQ7"/>
<keyword evidence="2" id="KW-0963">Cytoplasm</keyword>
<gene>
    <name evidence="9" type="ORF">CANCADRAFT_179</name>
</gene>
<dbReference type="GO" id="GO:0046872">
    <property type="term" value="F:metal ion binding"/>
    <property type="evidence" value="ECO:0007669"/>
    <property type="project" value="UniProtKB-KW"/>
</dbReference>
<evidence type="ECO:0000256" key="5">
    <source>
        <dbReference type="ARBA" id="ARBA00023004"/>
    </source>
</evidence>
<dbReference type="GO" id="GO:0006750">
    <property type="term" value="P:glutathione biosynthetic process"/>
    <property type="evidence" value="ECO:0007669"/>
    <property type="project" value="EnsemblFungi"/>
</dbReference>
<dbReference type="FunFam" id="3.40.50.620:FF:000136">
    <property type="entry name" value="Probable phosphoadenosine phosphosulfate reductase"/>
    <property type="match status" value="1"/>
</dbReference>
<reference evidence="10" key="1">
    <citation type="submission" date="2016-02" db="EMBL/GenBank/DDBJ databases">
        <title>Comparative genomics of biotechnologically important yeasts.</title>
        <authorList>
            <consortium name="DOE Joint Genome Institute"/>
            <person name="Riley R."/>
            <person name="Haridas S."/>
            <person name="Wolfe K.H."/>
            <person name="Lopes M.R."/>
            <person name="Hittinger C.T."/>
            <person name="Goker M."/>
            <person name="Salamov A."/>
            <person name="Wisecaver J."/>
            <person name="Long T.M."/>
            <person name="Aerts A.L."/>
            <person name="Barry K."/>
            <person name="Choi C."/>
            <person name="Clum A."/>
            <person name="Coughlan A.Y."/>
            <person name="Deshpande S."/>
            <person name="Douglass A.P."/>
            <person name="Hanson S.J."/>
            <person name="Klenk H.-P."/>
            <person name="Labutti K."/>
            <person name="Lapidus A."/>
            <person name="Lindquist E."/>
            <person name="Lipzen A."/>
            <person name="Meier-Kolthoff J.P."/>
            <person name="Ohm R.A."/>
            <person name="Otillar R.P."/>
            <person name="Pangilinan J."/>
            <person name="Peng Y."/>
            <person name="Rokas A."/>
            <person name="Rosa C.A."/>
            <person name="Scheuner C."/>
            <person name="Sibirny A.A."/>
            <person name="Slot J.C."/>
            <person name="Stielow J.B."/>
            <person name="Sun H."/>
            <person name="Kurtzman C.P."/>
            <person name="Blackwell M."/>
            <person name="Jeffries T.W."/>
            <person name="Grigoriev I.V."/>
        </authorList>
    </citation>
    <scope>NUCLEOTIDE SEQUENCE [LARGE SCALE GENOMIC DNA]</scope>
    <source>
        <strain evidence="10">NRRL Y-17796</strain>
    </source>
</reference>
<feature type="domain" description="Phosphoadenosine phosphosulphate reductase" evidence="8">
    <location>
        <begin position="35"/>
        <end position="214"/>
    </location>
</feature>
<dbReference type="SUPFAM" id="SSF52402">
    <property type="entry name" value="Adenine nucleotide alpha hydrolases-like"/>
    <property type="match status" value="1"/>
</dbReference>
<keyword evidence="5" id="KW-0408">Iron</keyword>
<dbReference type="CDD" id="cd23945">
    <property type="entry name" value="PAPS_reductase"/>
    <property type="match status" value="1"/>
</dbReference>
<dbReference type="NCBIfam" id="NF002537">
    <property type="entry name" value="PRK02090.1"/>
    <property type="match status" value="1"/>
</dbReference>
<dbReference type="GO" id="GO:0019379">
    <property type="term" value="P:sulfate assimilation, phosphoadenylyl sulfate reduction by phosphoadenylyl-sulfate reductase (thioredoxin)"/>
    <property type="evidence" value="ECO:0007669"/>
    <property type="project" value="EnsemblFungi"/>
</dbReference>
<keyword evidence="3" id="KW-0479">Metal-binding</keyword>
<evidence type="ECO:0000256" key="3">
    <source>
        <dbReference type="ARBA" id="ARBA00022723"/>
    </source>
</evidence>
<dbReference type="HAMAP" id="MF_00063">
    <property type="entry name" value="CysH"/>
    <property type="match status" value="1"/>
</dbReference>
<evidence type="ECO:0000313" key="9">
    <source>
        <dbReference type="EMBL" id="ODV91613.1"/>
    </source>
</evidence>
<dbReference type="InterPro" id="IPR002500">
    <property type="entry name" value="PAPS_reduct_dom"/>
</dbReference>
<comment type="similarity">
    <text evidence="1">Belongs to the PAPS reductase family. CysH subfamily.</text>
</comment>
<dbReference type="NCBIfam" id="TIGR02057">
    <property type="entry name" value="PAPS_reductase"/>
    <property type="match status" value="1"/>
</dbReference>
<comment type="pathway">
    <text evidence="7">Sulfur metabolism; hydrogen sulfide biosynthesis; sulfite from sulfate.</text>
</comment>
<evidence type="ECO:0000259" key="8">
    <source>
        <dbReference type="Pfam" id="PF01507"/>
    </source>
</evidence>
<evidence type="ECO:0000256" key="2">
    <source>
        <dbReference type="ARBA" id="ARBA00022490"/>
    </source>
</evidence>
<accession>A0A1E4TIQ7</accession>
<dbReference type="EMBL" id="KV453841">
    <property type="protein sequence ID" value="ODV91613.1"/>
    <property type="molecule type" value="Genomic_DNA"/>
</dbReference>